<dbReference type="SUPFAM" id="SSF53649">
    <property type="entry name" value="Alkaline phosphatase-like"/>
    <property type="match status" value="1"/>
</dbReference>
<dbReference type="AlphaFoldDB" id="A0A382SIY3"/>
<gene>
    <name evidence="3" type="ORF">METZ01_LOCUS362680</name>
</gene>
<reference evidence="3" key="1">
    <citation type="submission" date="2018-05" db="EMBL/GenBank/DDBJ databases">
        <authorList>
            <person name="Lanie J.A."/>
            <person name="Ng W.-L."/>
            <person name="Kazmierczak K.M."/>
            <person name="Andrzejewski T.M."/>
            <person name="Davidsen T.M."/>
            <person name="Wayne K.J."/>
            <person name="Tettelin H."/>
            <person name="Glass J.I."/>
            <person name="Rusch D."/>
            <person name="Podicherti R."/>
            <person name="Tsui H.-C.T."/>
            <person name="Winkler M.E."/>
        </authorList>
    </citation>
    <scope>NUCLEOTIDE SEQUENCE</scope>
</reference>
<dbReference type="InterPro" id="IPR052701">
    <property type="entry name" value="GAG_Ulvan_Degrading_Sulfatases"/>
</dbReference>
<evidence type="ECO:0000313" key="3">
    <source>
        <dbReference type="EMBL" id="SVD09826.1"/>
    </source>
</evidence>
<proteinExistence type="predicted"/>
<dbReference type="PANTHER" id="PTHR43751">
    <property type="entry name" value="SULFATASE"/>
    <property type="match status" value="1"/>
</dbReference>
<name>A0A382SIY3_9ZZZZ</name>
<dbReference type="Gene3D" id="3.40.720.10">
    <property type="entry name" value="Alkaline Phosphatase, subunit A"/>
    <property type="match status" value="1"/>
</dbReference>
<organism evidence="3">
    <name type="scientific">marine metagenome</name>
    <dbReference type="NCBI Taxonomy" id="408172"/>
    <lineage>
        <taxon>unclassified sequences</taxon>
        <taxon>metagenomes</taxon>
        <taxon>ecological metagenomes</taxon>
    </lineage>
</organism>
<dbReference type="PANTHER" id="PTHR43751:SF1">
    <property type="entry name" value="SULFATASE ATSG-RELATED"/>
    <property type="match status" value="1"/>
</dbReference>
<evidence type="ECO:0000259" key="2">
    <source>
        <dbReference type="Pfam" id="PF16347"/>
    </source>
</evidence>
<accession>A0A382SIY3</accession>
<keyword evidence="1" id="KW-0175">Coiled coil</keyword>
<sequence>DHGMPFPGAKMNCYPDSVRTPLVIRWGGKVKRGAVDRSHMVSMIDLQPTLLEAAGLEPMKSDGRSFLPLLRGERQEGRDAIFAQFHHIHGKDALPMRSVIARDAAYVFNPWSNGERQFTRLGGPAFAAMVNAAENDPAMAARIKHLRLRTVEEFFDLSKDPNCLSNLIGSDDHKAQIEALRTKLRKWMAETRDPALEAFDKRDQPEALDQFVQDYRSAAQKVKDALRSYEKRKGYRF</sequence>
<protein>
    <recommendedName>
        <fullName evidence="2">N-sulphoglucosamine sulphohydrolase C-terminal domain-containing protein</fullName>
    </recommendedName>
</protein>
<dbReference type="InterPro" id="IPR017850">
    <property type="entry name" value="Alkaline_phosphatase_core_sf"/>
</dbReference>
<feature type="domain" description="N-sulphoglucosamine sulphohydrolase C-terminal" evidence="2">
    <location>
        <begin position="13"/>
        <end position="94"/>
    </location>
</feature>
<dbReference type="PROSITE" id="PS50096">
    <property type="entry name" value="IQ"/>
    <property type="match status" value="1"/>
</dbReference>
<feature type="coiled-coil region" evidence="1">
    <location>
        <begin position="170"/>
        <end position="232"/>
    </location>
</feature>
<evidence type="ECO:0000256" key="1">
    <source>
        <dbReference type="SAM" id="Coils"/>
    </source>
</evidence>
<dbReference type="Pfam" id="PF16347">
    <property type="entry name" value="SGSH_C"/>
    <property type="match status" value="1"/>
</dbReference>
<dbReference type="InterPro" id="IPR032506">
    <property type="entry name" value="SGSH_C"/>
</dbReference>
<feature type="non-terminal residue" evidence="3">
    <location>
        <position position="1"/>
    </location>
</feature>
<dbReference type="EMBL" id="UINC01129436">
    <property type="protein sequence ID" value="SVD09826.1"/>
    <property type="molecule type" value="Genomic_DNA"/>
</dbReference>